<protein>
    <recommendedName>
        <fullName evidence="2">Gluconeogenesis factor</fullName>
    </recommendedName>
</protein>
<comment type="similarity">
    <text evidence="2">Belongs to the gluconeogenesis factor family.</text>
</comment>
<dbReference type="SUPFAM" id="SSF142338">
    <property type="entry name" value="CofD-like"/>
    <property type="match status" value="1"/>
</dbReference>
<comment type="function">
    <text evidence="2">Required for morphogenesis under gluconeogenic growth conditions.</text>
</comment>
<organism evidence="3 4">
    <name type="scientific">Listeria kieliensis</name>
    <dbReference type="NCBI Taxonomy" id="1621700"/>
    <lineage>
        <taxon>Bacteria</taxon>
        <taxon>Bacillati</taxon>
        <taxon>Bacillota</taxon>
        <taxon>Bacilli</taxon>
        <taxon>Bacillales</taxon>
        <taxon>Listeriaceae</taxon>
        <taxon>Listeria</taxon>
    </lineage>
</organism>
<name>A0A3D8TLH7_9LIST</name>
<dbReference type="PANTHER" id="PTHR30135:SF3">
    <property type="entry name" value="GLUCONEOGENESIS FACTOR-RELATED"/>
    <property type="match status" value="1"/>
</dbReference>
<keyword evidence="1 2" id="KW-0963">Cytoplasm</keyword>
<dbReference type="PANTHER" id="PTHR30135">
    <property type="entry name" value="UNCHARACTERIZED PROTEIN YVCK-RELATED"/>
    <property type="match status" value="1"/>
</dbReference>
<evidence type="ECO:0000313" key="3">
    <source>
        <dbReference type="EMBL" id="RDW99493.1"/>
    </source>
</evidence>
<proteinExistence type="inferred from homology"/>
<accession>A0A3D8TLH7</accession>
<keyword evidence="4" id="KW-1185">Reference proteome</keyword>
<dbReference type="Proteomes" id="UP000257055">
    <property type="component" value="Unassembled WGS sequence"/>
</dbReference>
<dbReference type="GO" id="GO:0005737">
    <property type="term" value="C:cytoplasm"/>
    <property type="evidence" value="ECO:0007669"/>
    <property type="project" value="UniProtKB-SubCell"/>
</dbReference>
<dbReference type="EMBL" id="LARY01000003">
    <property type="protein sequence ID" value="RDW99493.1"/>
    <property type="molecule type" value="Genomic_DNA"/>
</dbReference>
<dbReference type="HAMAP" id="MF_00973">
    <property type="entry name" value="Gluconeogen_factor"/>
    <property type="match status" value="1"/>
</dbReference>
<evidence type="ECO:0000256" key="1">
    <source>
        <dbReference type="ARBA" id="ARBA00022490"/>
    </source>
</evidence>
<comment type="caution">
    <text evidence="3">The sequence shown here is derived from an EMBL/GenBank/DDBJ whole genome shotgun (WGS) entry which is preliminary data.</text>
</comment>
<dbReference type="Gene3D" id="3.40.50.10680">
    <property type="entry name" value="CofD-like domains"/>
    <property type="match status" value="1"/>
</dbReference>
<evidence type="ECO:0000313" key="4">
    <source>
        <dbReference type="Proteomes" id="UP000257055"/>
    </source>
</evidence>
<dbReference type="Pfam" id="PF01933">
    <property type="entry name" value="CofD"/>
    <property type="match status" value="1"/>
</dbReference>
<evidence type="ECO:0000256" key="2">
    <source>
        <dbReference type="HAMAP-Rule" id="MF_00973"/>
    </source>
</evidence>
<gene>
    <name evidence="3" type="ORF">UR08_11740</name>
</gene>
<dbReference type="AlphaFoldDB" id="A0A3D8TLH7"/>
<reference evidence="4" key="1">
    <citation type="submission" date="2015-04" db="EMBL/GenBank/DDBJ databases">
        <authorList>
            <person name="Schardt J."/>
            <person name="Mueller-Herbst S."/>
            <person name="Scherer S."/>
            <person name="Huptas C."/>
        </authorList>
    </citation>
    <scope>NUCLEOTIDE SEQUENCE [LARGE SCALE GENOMIC DNA]</scope>
    <source>
        <strain evidence="4">Kiel-L1</strain>
    </source>
</reference>
<dbReference type="NCBIfam" id="TIGR01826">
    <property type="entry name" value="CofD_related"/>
    <property type="match status" value="1"/>
</dbReference>
<dbReference type="GO" id="GO:0008360">
    <property type="term" value="P:regulation of cell shape"/>
    <property type="evidence" value="ECO:0007669"/>
    <property type="project" value="UniProtKB-UniRule"/>
</dbReference>
<dbReference type="RefSeq" id="WP_115753880.1">
    <property type="nucleotide sequence ID" value="NZ_LARY01000003.1"/>
</dbReference>
<dbReference type="InterPro" id="IPR038136">
    <property type="entry name" value="CofD-like_dom_sf"/>
</dbReference>
<dbReference type="InterPro" id="IPR002882">
    <property type="entry name" value="CofD"/>
</dbReference>
<sequence length="321" mass="34884">MSRDAMPKVVVIGGGTGIPVVLKGLKKKKINLTALVTVADDGGSSGKIRQQMDVLPPGDIRNVMIALSNADKRLTDLFQYRFTVDGDLSGHVVGNLILTALSQLNESYVDAIDVLAKVLRIRGKVIPVTDKPLILKAEMEDGDIVTGESLIPLQKKPIKRAFIEPEDVEPLETATQAIQEADLIVIGPGSLYTSILPNLLVKGVAKAVVNSKAEKVYITNILTQIGETDYFSDADHIRVIQEHVGEPFITKTLINTEKVPQELLFPDEVTQVVHDAAGISKLGVEAIYHDFLSTEDGLVRHDGEKVAAALLNLLPNYKEKE</sequence>
<dbReference type="GO" id="GO:0043743">
    <property type="term" value="F:LPPG:FO 2-phospho-L-lactate transferase activity"/>
    <property type="evidence" value="ECO:0007669"/>
    <property type="project" value="InterPro"/>
</dbReference>
<dbReference type="InterPro" id="IPR010119">
    <property type="entry name" value="Gluconeogen_factor"/>
</dbReference>
<dbReference type="CDD" id="cd07187">
    <property type="entry name" value="YvcK_like"/>
    <property type="match status" value="1"/>
</dbReference>
<comment type="subcellular location">
    <subcellularLocation>
        <location evidence="2">Cytoplasm</location>
    </subcellularLocation>
</comment>